<dbReference type="GO" id="GO:0005737">
    <property type="term" value="C:cytoplasm"/>
    <property type="evidence" value="ECO:0007669"/>
    <property type="project" value="TreeGrafter"/>
</dbReference>
<dbReference type="Proteomes" id="UP001201980">
    <property type="component" value="Unassembled WGS sequence"/>
</dbReference>
<comment type="similarity">
    <text evidence="2 7 8">Belongs to the peptidase C12 family.</text>
</comment>
<evidence type="ECO:0000313" key="10">
    <source>
        <dbReference type="EMBL" id="KAJ2905419.1"/>
    </source>
</evidence>
<dbReference type="PANTHER" id="PTHR10589:SF17">
    <property type="entry name" value="UBIQUITIN CARBOXYL-TERMINAL HYDROLASE"/>
    <property type="match status" value="1"/>
</dbReference>
<comment type="catalytic activity">
    <reaction evidence="1 8">
        <text>Thiol-dependent hydrolysis of ester, thioester, amide, peptide and isopeptide bonds formed by the C-terminal Gly of ubiquitin (a 76-residue protein attached to proteins as an intracellular targeting signal).</text>
        <dbReference type="EC" id="3.4.19.12"/>
    </reaction>
</comment>
<reference evidence="10" key="1">
    <citation type="submission" date="2022-07" db="EMBL/GenBank/DDBJ databases">
        <title>Draft genome sequence of Zalerion maritima ATCC 34329, a (micro)plastics degrading marine fungus.</title>
        <authorList>
            <person name="Paco A."/>
            <person name="Goncalves M.F.M."/>
            <person name="Rocha-Santos T.A.P."/>
            <person name="Alves A."/>
        </authorList>
    </citation>
    <scope>NUCLEOTIDE SEQUENCE</scope>
    <source>
        <strain evidence="10">ATCC 34329</strain>
    </source>
</reference>
<dbReference type="CDD" id="cd09616">
    <property type="entry name" value="Peptidase_C12_UCH_L1_L3"/>
    <property type="match status" value="1"/>
</dbReference>
<name>A0AAD5WU82_9PEZI</name>
<dbReference type="EC" id="3.4.19.12" evidence="8"/>
<dbReference type="SUPFAM" id="SSF54001">
    <property type="entry name" value="Cysteine proteinases"/>
    <property type="match status" value="1"/>
</dbReference>
<comment type="caution">
    <text evidence="7">Lacks conserved residue(s) required for the propagation of feature annotation.</text>
</comment>
<protein>
    <recommendedName>
        <fullName evidence="8">Ubiquitin carboxyl-terminal hydrolase</fullName>
        <ecNumber evidence="8">3.4.19.12</ecNumber>
    </recommendedName>
</protein>
<keyword evidence="11" id="KW-1185">Reference proteome</keyword>
<feature type="domain" description="UCH catalytic" evidence="9">
    <location>
        <begin position="15"/>
        <end position="248"/>
    </location>
</feature>
<dbReference type="InterPro" id="IPR001578">
    <property type="entry name" value="Peptidase_C12_UCH"/>
</dbReference>
<evidence type="ECO:0000256" key="5">
    <source>
        <dbReference type="ARBA" id="ARBA00022801"/>
    </source>
</evidence>
<dbReference type="GO" id="GO:0004843">
    <property type="term" value="F:cysteine-type deubiquitinase activity"/>
    <property type="evidence" value="ECO:0007669"/>
    <property type="project" value="UniProtKB-EC"/>
</dbReference>
<dbReference type="PRINTS" id="PR00707">
    <property type="entry name" value="UBCTHYDRLASE"/>
</dbReference>
<dbReference type="GO" id="GO:0006511">
    <property type="term" value="P:ubiquitin-dependent protein catabolic process"/>
    <property type="evidence" value="ECO:0007669"/>
    <property type="project" value="UniProtKB-UniRule"/>
</dbReference>
<dbReference type="Gene3D" id="3.40.532.10">
    <property type="entry name" value="Peptidase C12, ubiquitin carboxyl-terminal hydrolase"/>
    <property type="match status" value="1"/>
</dbReference>
<keyword evidence="3 8" id="KW-0645">Protease</keyword>
<dbReference type="InterPro" id="IPR038765">
    <property type="entry name" value="Papain-like_cys_pep_sf"/>
</dbReference>
<accession>A0AAD5WU82</accession>
<evidence type="ECO:0000256" key="8">
    <source>
        <dbReference type="RuleBase" id="RU361215"/>
    </source>
</evidence>
<dbReference type="PROSITE" id="PS52048">
    <property type="entry name" value="UCH_DOMAIN"/>
    <property type="match status" value="1"/>
</dbReference>
<sequence>MSIEGVHIDSSGRKAFIPLENNPEVFTSLVHDLGASDELGFYDVFSIDDPDLLAVIPRPVYALIFITPPDIYNTVREEERTPLANQKLTYDKCGPDEPVVWFNQTIGHACGLYALIHSIANGGARPFLKKGSLLDRLIEEATPLTPVPRARVLYDSAELEEKHIRAARTGDSRAPGADEPVGLHFIAFTKGKDGHLYELEGDTDGPLDLGPLEDGEDMLSEKALKNGVRRFIDVANGELQFSIVALARSE</sequence>
<dbReference type="GO" id="GO:0016579">
    <property type="term" value="P:protein deubiquitination"/>
    <property type="evidence" value="ECO:0007669"/>
    <property type="project" value="TreeGrafter"/>
</dbReference>
<evidence type="ECO:0000256" key="1">
    <source>
        <dbReference type="ARBA" id="ARBA00000707"/>
    </source>
</evidence>
<keyword evidence="4 8" id="KW-0833">Ubl conjugation pathway</keyword>
<organism evidence="10 11">
    <name type="scientific">Zalerion maritima</name>
    <dbReference type="NCBI Taxonomy" id="339359"/>
    <lineage>
        <taxon>Eukaryota</taxon>
        <taxon>Fungi</taxon>
        <taxon>Dikarya</taxon>
        <taxon>Ascomycota</taxon>
        <taxon>Pezizomycotina</taxon>
        <taxon>Sordariomycetes</taxon>
        <taxon>Lulworthiomycetidae</taxon>
        <taxon>Lulworthiales</taxon>
        <taxon>Lulworthiaceae</taxon>
        <taxon>Zalerion</taxon>
    </lineage>
</organism>
<evidence type="ECO:0000256" key="7">
    <source>
        <dbReference type="PROSITE-ProRule" id="PRU01393"/>
    </source>
</evidence>
<dbReference type="EMBL" id="JAKWBI020000032">
    <property type="protein sequence ID" value="KAJ2905419.1"/>
    <property type="molecule type" value="Genomic_DNA"/>
</dbReference>
<evidence type="ECO:0000256" key="4">
    <source>
        <dbReference type="ARBA" id="ARBA00022786"/>
    </source>
</evidence>
<evidence type="ECO:0000259" key="9">
    <source>
        <dbReference type="PROSITE" id="PS52048"/>
    </source>
</evidence>
<dbReference type="AlphaFoldDB" id="A0AAD5WU82"/>
<dbReference type="InterPro" id="IPR036959">
    <property type="entry name" value="Peptidase_C12_UCH_sf"/>
</dbReference>
<evidence type="ECO:0000256" key="2">
    <source>
        <dbReference type="ARBA" id="ARBA00009326"/>
    </source>
</evidence>
<evidence type="ECO:0000256" key="3">
    <source>
        <dbReference type="ARBA" id="ARBA00022670"/>
    </source>
</evidence>
<keyword evidence="5 8" id="KW-0378">Hydrolase</keyword>
<proteinExistence type="inferred from homology"/>
<evidence type="ECO:0000313" key="11">
    <source>
        <dbReference type="Proteomes" id="UP001201980"/>
    </source>
</evidence>
<gene>
    <name evidence="10" type="ORF">MKZ38_005517</name>
</gene>
<dbReference type="PANTHER" id="PTHR10589">
    <property type="entry name" value="UBIQUITIN CARBOXYL-TERMINAL HYDROLASE"/>
    <property type="match status" value="1"/>
</dbReference>
<comment type="caution">
    <text evidence="10">The sequence shown here is derived from an EMBL/GenBank/DDBJ whole genome shotgun (WGS) entry which is preliminary data.</text>
</comment>
<evidence type="ECO:0000256" key="6">
    <source>
        <dbReference type="ARBA" id="ARBA00022807"/>
    </source>
</evidence>
<keyword evidence="6 8" id="KW-0788">Thiol protease</keyword>
<dbReference type="Pfam" id="PF01088">
    <property type="entry name" value="Peptidase_C12"/>
    <property type="match status" value="1"/>
</dbReference>